<dbReference type="InterPro" id="IPR058647">
    <property type="entry name" value="BSH_CzcB-like"/>
</dbReference>
<dbReference type="Gene3D" id="1.10.287.470">
    <property type="entry name" value="Helix hairpin bin"/>
    <property type="match status" value="1"/>
</dbReference>
<evidence type="ECO:0000259" key="3">
    <source>
        <dbReference type="Pfam" id="PF25954"/>
    </source>
</evidence>
<evidence type="ECO:0000256" key="2">
    <source>
        <dbReference type="SAM" id="MobiDB-lite"/>
    </source>
</evidence>
<accession>A0A1B1AMJ3</accession>
<dbReference type="GO" id="GO:1990281">
    <property type="term" value="C:efflux pump complex"/>
    <property type="evidence" value="ECO:0007669"/>
    <property type="project" value="TreeGrafter"/>
</dbReference>
<dbReference type="InterPro" id="IPR058637">
    <property type="entry name" value="YknX-like_C"/>
</dbReference>
<sequence>MVGLFRRFGFAAVVVVGLALMLLVVVGKSATDAVFGGAGAGASVSAAPGGGRGPGGGGGGQAAPVLAASVAMHTFTDGLQAIGTAQARESIVLTPKIADTIRRIRFESGDRVRAGQVLVEMSSVEQAADLAAVNASNAAAQEDLRRYQELFDRGFASQARLDSVRAAADAAQARANAGASRIADRTIRAPFAGVVGLRTASPGQYMRPGDQIGTLDDVSEIKLDFTVTETQLSRVVAGVELVAHTSAYPDRSFTGAIANVDSRVDPATRTVRVRAILPNADGTLRPGMLMTVDVRSNPREALAIPEIAILDQIDGAYVYRVVEHEGSQTVERLQIRTGQRSGGMAEVLEGLNAGDQVITEGVQSVRPGQPVQLSAPPSAAEGALRPRGR</sequence>
<dbReference type="Gene3D" id="2.40.50.100">
    <property type="match status" value="1"/>
</dbReference>
<name>A0A1B1AMJ3_9PROT</name>
<protein>
    <submittedName>
        <fullName evidence="6">Uncharacterized protein</fullName>
    </submittedName>
</protein>
<feature type="domain" description="YknX-like C-terminal permuted SH3-like" evidence="5">
    <location>
        <begin position="301"/>
        <end position="372"/>
    </location>
</feature>
<feature type="region of interest" description="Disordered" evidence="2">
    <location>
        <begin position="367"/>
        <end position="389"/>
    </location>
</feature>
<dbReference type="STRING" id="1759059.ATE48_18595"/>
<dbReference type="FunFam" id="2.40.30.170:FF:000010">
    <property type="entry name" value="Efflux RND transporter periplasmic adaptor subunit"/>
    <property type="match status" value="1"/>
</dbReference>
<dbReference type="RefSeq" id="WP_083197466.1">
    <property type="nucleotide sequence ID" value="NZ_CP013244.1"/>
</dbReference>
<dbReference type="Proteomes" id="UP000092498">
    <property type="component" value="Chromosome"/>
</dbReference>
<dbReference type="InterPro" id="IPR006143">
    <property type="entry name" value="RND_pump_MFP"/>
</dbReference>
<evidence type="ECO:0000313" key="7">
    <source>
        <dbReference type="Proteomes" id="UP000092498"/>
    </source>
</evidence>
<dbReference type="PANTHER" id="PTHR30469:SF16">
    <property type="entry name" value="HAE1 FAMILY EFFLUX PUMP MFP COMPONENT"/>
    <property type="match status" value="1"/>
</dbReference>
<keyword evidence="7" id="KW-1185">Reference proteome</keyword>
<dbReference type="EMBL" id="CP013244">
    <property type="protein sequence ID" value="ANP47761.1"/>
    <property type="molecule type" value="Genomic_DNA"/>
</dbReference>
<dbReference type="InParanoid" id="A0A1B1AMJ3"/>
<dbReference type="Gene3D" id="2.40.30.170">
    <property type="match status" value="1"/>
</dbReference>
<reference evidence="6 7" key="1">
    <citation type="submission" date="2015-11" db="EMBL/GenBank/DDBJ databases">
        <title>Whole-Genome Sequence of Candidatus Oderbacter manganicum from the National Park Lower Oder Valley, Germany.</title>
        <authorList>
            <person name="Braun B."/>
            <person name="Liere K."/>
            <person name="Szewzyk U."/>
        </authorList>
    </citation>
    <scope>NUCLEOTIDE SEQUENCE [LARGE SCALE GENOMIC DNA]</scope>
    <source>
        <strain evidence="6 7">OTSz_A_272</strain>
    </source>
</reference>
<dbReference type="Pfam" id="PF25954">
    <property type="entry name" value="Beta-barrel_RND_2"/>
    <property type="match status" value="1"/>
</dbReference>
<evidence type="ECO:0000259" key="5">
    <source>
        <dbReference type="Pfam" id="PF25989"/>
    </source>
</evidence>
<dbReference type="InterPro" id="IPR058792">
    <property type="entry name" value="Beta-barrel_RND_2"/>
</dbReference>
<comment type="similarity">
    <text evidence="1">Belongs to the membrane fusion protein (MFP) (TC 8.A.1) family.</text>
</comment>
<evidence type="ECO:0000259" key="4">
    <source>
        <dbReference type="Pfam" id="PF25973"/>
    </source>
</evidence>
<dbReference type="KEGG" id="cbot:ATE48_18595"/>
<organism evidence="6 7">
    <name type="scientific">Candidatus Viadribacter manganicus</name>
    <dbReference type="NCBI Taxonomy" id="1759059"/>
    <lineage>
        <taxon>Bacteria</taxon>
        <taxon>Pseudomonadati</taxon>
        <taxon>Pseudomonadota</taxon>
        <taxon>Alphaproteobacteria</taxon>
        <taxon>Hyphomonadales</taxon>
        <taxon>Hyphomonadaceae</taxon>
        <taxon>Candidatus Viadribacter</taxon>
    </lineage>
</organism>
<dbReference type="FunCoup" id="A0A1B1AMJ3">
    <property type="interactions" value="179"/>
</dbReference>
<dbReference type="Gene3D" id="2.40.420.20">
    <property type="match status" value="1"/>
</dbReference>
<dbReference type="PANTHER" id="PTHR30469">
    <property type="entry name" value="MULTIDRUG RESISTANCE PROTEIN MDTA"/>
    <property type="match status" value="1"/>
</dbReference>
<evidence type="ECO:0000313" key="6">
    <source>
        <dbReference type="EMBL" id="ANP47761.1"/>
    </source>
</evidence>
<dbReference type="Pfam" id="PF25973">
    <property type="entry name" value="BSH_CzcB"/>
    <property type="match status" value="1"/>
</dbReference>
<feature type="domain" description="CzcB-like barrel-sandwich hybrid" evidence="4">
    <location>
        <begin position="92"/>
        <end position="215"/>
    </location>
</feature>
<dbReference type="OrthoDB" id="9806939at2"/>
<dbReference type="Pfam" id="PF25989">
    <property type="entry name" value="YknX_C"/>
    <property type="match status" value="1"/>
</dbReference>
<proteinExistence type="inferred from homology"/>
<dbReference type="AlphaFoldDB" id="A0A1B1AMJ3"/>
<dbReference type="SUPFAM" id="SSF111369">
    <property type="entry name" value="HlyD-like secretion proteins"/>
    <property type="match status" value="1"/>
</dbReference>
<dbReference type="NCBIfam" id="TIGR01730">
    <property type="entry name" value="RND_mfp"/>
    <property type="match status" value="1"/>
</dbReference>
<gene>
    <name evidence="6" type="ORF">ATE48_18595</name>
</gene>
<dbReference type="GO" id="GO:0015562">
    <property type="term" value="F:efflux transmembrane transporter activity"/>
    <property type="evidence" value="ECO:0007669"/>
    <property type="project" value="TreeGrafter"/>
</dbReference>
<evidence type="ECO:0000256" key="1">
    <source>
        <dbReference type="ARBA" id="ARBA00009477"/>
    </source>
</evidence>
<feature type="domain" description="CusB-like beta-barrel" evidence="3">
    <location>
        <begin position="223"/>
        <end position="296"/>
    </location>
</feature>